<organism evidence="1 2">
    <name type="scientific">Paraglomus brasilianum</name>
    <dbReference type="NCBI Taxonomy" id="144538"/>
    <lineage>
        <taxon>Eukaryota</taxon>
        <taxon>Fungi</taxon>
        <taxon>Fungi incertae sedis</taxon>
        <taxon>Mucoromycota</taxon>
        <taxon>Glomeromycotina</taxon>
        <taxon>Glomeromycetes</taxon>
        <taxon>Paraglomerales</taxon>
        <taxon>Paraglomeraceae</taxon>
        <taxon>Paraglomus</taxon>
    </lineage>
</organism>
<gene>
    <name evidence="1" type="ORF">PBRASI_LOCUS6608</name>
</gene>
<dbReference type="OrthoDB" id="2431218at2759"/>
<dbReference type="Proteomes" id="UP000789739">
    <property type="component" value="Unassembled WGS sequence"/>
</dbReference>
<protein>
    <submittedName>
        <fullName evidence="1">5485_t:CDS:1</fullName>
    </submittedName>
</protein>
<accession>A0A9N9BV13</accession>
<dbReference type="AlphaFoldDB" id="A0A9N9BV13"/>
<sequence length="189" mass="20945">MTSPVHEGVVSRLQDFFKVPNGGVVDDPPIVVFGQLLHYDPGGSGVPDVAAYPDIAFIPRPSTSTIIPRPPMYVEFDNNTRAVIGIKILDPRPNIRELGTGYFYRTMTAKLYRQGMTVQWDFGNAKKYSRDPVNDPAGCNAPNLPAFQITIPISDVFWDPPFPIPPAYVPVIPADIIGSNFIIDLYRIQ</sequence>
<evidence type="ECO:0000313" key="1">
    <source>
        <dbReference type="EMBL" id="CAG8580803.1"/>
    </source>
</evidence>
<comment type="caution">
    <text evidence="1">The sequence shown here is derived from an EMBL/GenBank/DDBJ whole genome shotgun (WGS) entry which is preliminary data.</text>
</comment>
<name>A0A9N9BV13_9GLOM</name>
<keyword evidence="2" id="KW-1185">Reference proteome</keyword>
<evidence type="ECO:0000313" key="2">
    <source>
        <dbReference type="Proteomes" id="UP000789739"/>
    </source>
</evidence>
<proteinExistence type="predicted"/>
<reference evidence="1" key="1">
    <citation type="submission" date="2021-06" db="EMBL/GenBank/DDBJ databases">
        <authorList>
            <person name="Kallberg Y."/>
            <person name="Tangrot J."/>
            <person name="Rosling A."/>
        </authorList>
    </citation>
    <scope>NUCLEOTIDE SEQUENCE</scope>
    <source>
        <strain evidence="1">BR232B</strain>
    </source>
</reference>
<dbReference type="EMBL" id="CAJVPI010000896">
    <property type="protein sequence ID" value="CAG8580803.1"/>
    <property type="molecule type" value="Genomic_DNA"/>
</dbReference>